<sequence>MKMAKTAKNKKNNGAAKKRMAGAVNKRPTYVLNTEFGSFYELRDLILKSLPAEKHSMIDRINKIGKIRLAIISGVFINKESPDPLVADLLMVGDYIDSRRLRYFLKALEAEVGKEIKYSVMDKEEFRYRLAMFDRFIRVLLEGPHEKLINKLGI</sequence>
<evidence type="ECO:0000313" key="2">
    <source>
        <dbReference type="EMBL" id="OGN03817.1"/>
    </source>
</evidence>
<comment type="caution">
    <text evidence="2">The sequence shown here is derived from an EMBL/GenBank/DDBJ whole genome shotgun (WGS) entry which is preliminary data.</text>
</comment>
<accession>A0A1F8ESI3</accession>
<evidence type="ECO:0000256" key="1">
    <source>
        <dbReference type="SAM" id="MobiDB-lite"/>
    </source>
</evidence>
<protein>
    <submittedName>
        <fullName evidence="2">Uncharacterized protein</fullName>
    </submittedName>
</protein>
<dbReference type="STRING" id="1802668.A2831_01800"/>
<dbReference type="Proteomes" id="UP000177507">
    <property type="component" value="Unassembled WGS sequence"/>
</dbReference>
<proteinExistence type="predicted"/>
<reference evidence="2 3" key="1">
    <citation type="journal article" date="2016" name="Nat. Commun.">
        <title>Thousands of microbial genomes shed light on interconnected biogeochemical processes in an aquifer system.</title>
        <authorList>
            <person name="Anantharaman K."/>
            <person name="Brown C.T."/>
            <person name="Hug L.A."/>
            <person name="Sharon I."/>
            <person name="Castelle C.J."/>
            <person name="Probst A.J."/>
            <person name="Thomas B.C."/>
            <person name="Singh A."/>
            <person name="Wilkins M.J."/>
            <person name="Karaoz U."/>
            <person name="Brodie E.L."/>
            <person name="Williams K.H."/>
            <person name="Hubbard S.S."/>
            <person name="Banfield J.F."/>
        </authorList>
    </citation>
    <scope>NUCLEOTIDE SEQUENCE [LARGE SCALE GENOMIC DNA]</scope>
</reference>
<dbReference type="AlphaFoldDB" id="A0A1F8ESI3"/>
<gene>
    <name evidence="2" type="ORF">A2831_01800</name>
</gene>
<evidence type="ECO:0000313" key="3">
    <source>
        <dbReference type="Proteomes" id="UP000177507"/>
    </source>
</evidence>
<name>A0A1F8ESI3_9BACT</name>
<dbReference type="EMBL" id="MGJI01000030">
    <property type="protein sequence ID" value="OGN03817.1"/>
    <property type="molecule type" value="Genomic_DNA"/>
</dbReference>
<feature type="region of interest" description="Disordered" evidence="1">
    <location>
        <begin position="1"/>
        <end position="21"/>
    </location>
</feature>
<organism evidence="2 3">
    <name type="scientific">Candidatus Yanofskybacteria bacterium RIFCSPHIGHO2_01_FULL_44_17</name>
    <dbReference type="NCBI Taxonomy" id="1802668"/>
    <lineage>
        <taxon>Bacteria</taxon>
        <taxon>Candidatus Yanofskyibacteriota</taxon>
    </lineage>
</organism>
<feature type="compositionally biased region" description="Basic residues" evidence="1">
    <location>
        <begin position="1"/>
        <end position="20"/>
    </location>
</feature>